<dbReference type="Pfam" id="PF22633">
    <property type="entry name" value="F5_F8_type_C_2"/>
    <property type="match status" value="1"/>
</dbReference>
<dbReference type="InterPro" id="IPR013783">
    <property type="entry name" value="Ig-like_fold"/>
</dbReference>
<dbReference type="SMART" id="SM00607">
    <property type="entry name" value="FTP"/>
    <property type="match status" value="1"/>
</dbReference>
<dbReference type="InterPro" id="IPR008979">
    <property type="entry name" value="Galactose-bd-like_sf"/>
</dbReference>
<dbReference type="Gene3D" id="2.60.40.10">
    <property type="entry name" value="Immunoglobulins"/>
    <property type="match status" value="2"/>
</dbReference>
<evidence type="ECO:0000256" key="5">
    <source>
        <dbReference type="ARBA" id="ARBA00022734"/>
    </source>
</evidence>
<dbReference type="InterPro" id="IPR006585">
    <property type="entry name" value="FTP1"/>
</dbReference>
<evidence type="ECO:0000256" key="4">
    <source>
        <dbReference type="ARBA" id="ARBA00022723"/>
    </source>
</evidence>
<keyword evidence="10" id="KW-1185">Reference proteome</keyword>
<sequence length="1609" mass="177557">MSKKTLSNLRNRATVVANEVQESANSAQRVGTLLQDLTDSSIQEFDPNAAYLAEQWVIFNGSLAQAVANTDPGESPATHKEKWTPKIVTSKDQITTGNTLPVAAEALKEYVDERIPTGNGGNVPTATTERLGTVRYATEEEVNAGTEGNEQTPGYDRAVSTRWFSKILKNFLIPSWDLIMTLGGNISSRTGRIRNGMAVEQPFFLDQVGNAAIGMYFYTQQTENGLPNYDFALATQQQLKDLLANKPPVPPSITTQTGTEGIAYTQTLPSFFDPDGSALNIKYDVVGLPPGLLWDKATNKITGTPTTLGTYNVGYSAVDGAGASSSMTFQIVIKPKPVPSTITRLGFYRNNSTKQFVALVQGSGNVQVKVEILEPTTPAWTDENYHPMSEGDYQWEQDAYSHQFVWGGSPDPTGDGYFVRVTATIPGTLISIEATHLIADGGFNYARLFPGNNNLLLNKPARQSSTLSGGEASLANDGNLGTNNHTLGEPQSWWEGDLGKAFVIERIIIRNRTDSPEAQARLRDFYYYFSNQPHVDGAGTLSSMLNSAVKYTYQTGEAGASLDVTLPQKVTCRYIGVQLTGGDPLHLIEVEAYGYAVSGGANELKYVGGITDQQATEGQAFSYDLPNDAFTGEGITYQLYQKLANGNYSSIYEDDFTFNTSTLVLANAATPFAKYDDTATTRKQFFRLRATDASNAVIDVDFILTVSRAGTSASIERTGHSYNGAGLFLMGQSNGSIRGRIVRRVDGVWSGSTAFTAFRDFGSQTGDGKQYNRTSNYIENVAPGKYEVEWDSGVGTQVIQATIDLTSQANYSKQDYPATGSTGSISAFSYDEALLQSQRKLKLRAVATGPVQFDYDPAGSPDNNWLAGTLVGSQYEVQFPQTLTPGNYTREVQLVSEPGVQQSAGFAIKAAEITSIGWGTLDGDDSYFAKLDFENGAQFRYRVPGENFTPWANMSFTANRGFPFPDHRFGYSIPQPLVAYEIEFRPTEQLAGYPERKISLTFNRPANVSTQIIYTQGQTTGDVIATPSATNDAQRFTRPFTFTPVYNQVSRLQDKPHLPILDGWKQRTHEVFAFNNGGQNETPESLKARGHNMISYRAYNDTANQPWGNTPPKDAELFFEYGGGGSFSGYPQNSHSLLTQPLQQVCNTLTGSLNLFNSVPQNGLIDGVATVKEGSYNLEYGYFSTGSGNPQYDYNLMSDAMKDTSFFNYATGQTETVRQCYNRGGDQALTSALIQKWNNVILFATKYLRQNCNGMEPFYGDDTTLAPILDVKDSPLNLDEVLASSVNNGGFYPQLNAFGNGGTVTLNNGQTYNLNGQLSAEFKRHITYNYENYCFVKRSDYNQFFSITRNSPDSLKNIDDWYDKLQPLLTRPYTMAYHAALNWKILNEKGWQDHKFYWQTESIYEFNYLDKDTFEFLNGAWVPWTINGSGTGNDRNTKLPLHPEVIRNITYLSRLHFHGMYFWGAGTVIDVAQSNGENLHPRVHLRSRDAHQEALNELAQYNATVLLADKRQHILDIPVKNPANGQFVTGGPHKLWRANGNTAAQAVPLVTGVDSPSTGWELYFAYRPHELNTQTSIVTWKSPVDGREMSGEVKGWGGRLFARKRNAAS</sequence>
<dbReference type="Pfam" id="PF05345">
    <property type="entry name" value="He_PIG"/>
    <property type="match status" value="1"/>
</dbReference>
<dbReference type="GO" id="GO:0010185">
    <property type="term" value="P:regulation of cellular defense response"/>
    <property type="evidence" value="ECO:0007669"/>
    <property type="project" value="UniProtKB-ARBA"/>
</dbReference>
<dbReference type="SUPFAM" id="SSF49313">
    <property type="entry name" value="Cadherin-like"/>
    <property type="match status" value="1"/>
</dbReference>
<protein>
    <recommendedName>
        <fullName evidence="8">Fucolectin tachylectin-4 pentraxin-1 domain-containing protein</fullName>
    </recommendedName>
</protein>
<evidence type="ECO:0000256" key="2">
    <source>
        <dbReference type="ARBA" id="ARBA00010147"/>
    </source>
</evidence>
<feature type="domain" description="Fucolectin tachylectin-4 pentraxin-1" evidence="8">
    <location>
        <begin position="452"/>
        <end position="598"/>
    </location>
</feature>
<dbReference type="PANTHER" id="PTHR45713">
    <property type="entry name" value="FTP DOMAIN-CONTAINING PROTEIN"/>
    <property type="match status" value="1"/>
</dbReference>
<dbReference type="GO" id="GO:0042806">
    <property type="term" value="F:fucose binding"/>
    <property type="evidence" value="ECO:0007669"/>
    <property type="project" value="UniProtKB-ARBA"/>
</dbReference>
<keyword evidence="7" id="KW-1015">Disulfide bond</keyword>
<dbReference type="Proteomes" id="UP000283523">
    <property type="component" value="Unassembled WGS sequence"/>
</dbReference>
<comment type="subunit">
    <text evidence="3">Homotrimer.</text>
</comment>
<evidence type="ECO:0000256" key="1">
    <source>
        <dbReference type="ARBA" id="ARBA00002219"/>
    </source>
</evidence>
<name>A0A418M248_9BACT</name>
<dbReference type="InterPro" id="IPR015919">
    <property type="entry name" value="Cadherin-like_sf"/>
</dbReference>
<evidence type="ECO:0000256" key="6">
    <source>
        <dbReference type="ARBA" id="ARBA00022837"/>
    </source>
</evidence>
<dbReference type="InterPro" id="IPR051941">
    <property type="entry name" value="BG_Antigen-Binding_Lectin"/>
</dbReference>
<keyword evidence="6" id="KW-0106">Calcium</keyword>
<dbReference type="PANTHER" id="PTHR45713:SF6">
    <property type="entry name" value="F5_8 TYPE C DOMAIN-CONTAINING PROTEIN"/>
    <property type="match status" value="1"/>
</dbReference>
<dbReference type="RefSeq" id="WP_119670013.1">
    <property type="nucleotide sequence ID" value="NZ_QXED01000007.1"/>
</dbReference>
<dbReference type="GO" id="GO:0005509">
    <property type="term" value="F:calcium ion binding"/>
    <property type="evidence" value="ECO:0007669"/>
    <property type="project" value="InterPro"/>
</dbReference>
<dbReference type="SUPFAM" id="SSF49785">
    <property type="entry name" value="Galactose-binding domain-like"/>
    <property type="match status" value="1"/>
</dbReference>
<organism evidence="9 10">
    <name type="scientific">Fibrisoma montanum</name>
    <dbReference type="NCBI Taxonomy" id="2305895"/>
    <lineage>
        <taxon>Bacteria</taxon>
        <taxon>Pseudomonadati</taxon>
        <taxon>Bacteroidota</taxon>
        <taxon>Cytophagia</taxon>
        <taxon>Cytophagales</taxon>
        <taxon>Spirosomataceae</taxon>
        <taxon>Fibrisoma</taxon>
    </lineage>
</organism>
<evidence type="ECO:0000313" key="10">
    <source>
        <dbReference type="Proteomes" id="UP000283523"/>
    </source>
</evidence>
<proteinExistence type="inferred from homology"/>
<gene>
    <name evidence="9" type="ORF">DYU11_22625</name>
</gene>
<reference evidence="9 10" key="1">
    <citation type="submission" date="2018-08" db="EMBL/GenBank/DDBJ databases">
        <title>Fibrisoma montanum sp. nov., isolated from Danxia mountain soil.</title>
        <authorList>
            <person name="Huang Y."/>
        </authorList>
    </citation>
    <scope>NUCLEOTIDE SEQUENCE [LARGE SCALE GENOMIC DNA]</scope>
    <source>
        <strain evidence="9 10">HYT19</strain>
    </source>
</reference>
<comment type="function">
    <text evidence="1">Acts as a defensive agent. Recognizes blood group fucosylated oligosaccharides including A, B, H and Lewis B-type antigens. Does not recognize Lewis A antigen and has low affinity for monovalent haptens.</text>
</comment>
<comment type="caution">
    <text evidence="9">The sequence shown here is derived from an EMBL/GenBank/DDBJ whole genome shotgun (WGS) entry which is preliminary data.</text>
</comment>
<dbReference type="EMBL" id="QXED01000007">
    <property type="protein sequence ID" value="RIV19727.1"/>
    <property type="molecule type" value="Genomic_DNA"/>
</dbReference>
<keyword evidence="4" id="KW-0479">Metal-binding</keyword>
<evidence type="ECO:0000256" key="3">
    <source>
        <dbReference type="ARBA" id="ARBA00011233"/>
    </source>
</evidence>
<evidence type="ECO:0000313" key="9">
    <source>
        <dbReference type="EMBL" id="RIV19727.1"/>
    </source>
</evidence>
<dbReference type="GO" id="GO:0016020">
    <property type="term" value="C:membrane"/>
    <property type="evidence" value="ECO:0007669"/>
    <property type="project" value="InterPro"/>
</dbReference>
<dbReference type="OrthoDB" id="900954at2"/>
<keyword evidence="5" id="KW-0430">Lectin</keyword>
<comment type="similarity">
    <text evidence="2">Belongs to the fucolectin family.</text>
</comment>
<evidence type="ECO:0000259" key="8">
    <source>
        <dbReference type="SMART" id="SM00607"/>
    </source>
</evidence>
<accession>A0A418M248</accession>
<evidence type="ECO:0000256" key="7">
    <source>
        <dbReference type="ARBA" id="ARBA00023157"/>
    </source>
</evidence>
<dbReference type="Gene3D" id="2.60.120.260">
    <property type="entry name" value="Galactose-binding domain-like"/>
    <property type="match status" value="1"/>
</dbReference>